<keyword evidence="1" id="KW-0378">Hydrolase</keyword>
<dbReference type="InterPro" id="IPR023214">
    <property type="entry name" value="HAD_sf"/>
</dbReference>
<dbReference type="Gene3D" id="3.90.1070.10">
    <property type="match status" value="1"/>
</dbReference>
<reference evidence="2" key="1">
    <citation type="submission" date="2008-03" db="EMBL/GenBank/DDBJ databases">
        <title>Complete sequence of chromosome of Beijerinckia indica subsp. indica ATCC 9039.</title>
        <authorList>
            <consortium name="US DOE Joint Genome Institute"/>
            <person name="Copeland A."/>
            <person name="Lucas S."/>
            <person name="Lapidus A."/>
            <person name="Glavina del Rio T."/>
            <person name="Dalin E."/>
            <person name="Tice H."/>
            <person name="Bruce D."/>
            <person name="Goodwin L."/>
            <person name="Pitluck S."/>
            <person name="LaButti K."/>
            <person name="Schmutz J."/>
            <person name="Larimer F."/>
            <person name="Land M."/>
            <person name="Hauser L."/>
            <person name="Kyrpides N."/>
            <person name="Mikhailova N."/>
            <person name="Dunfield P.F."/>
            <person name="Dedysh S.N."/>
            <person name="Liesack W."/>
            <person name="Saw J.H."/>
            <person name="Alam M."/>
            <person name="Chen Y."/>
            <person name="Murrell J.C."/>
            <person name="Richardson P."/>
        </authorList>
    </citation>
    <scope>NUCLEOTIDE SEQUENCE [LARGE SCALE GENOMIC DNA]</scope>
    <source>
        <strain evidence="2">ATCC 9039 / DSM 1715 / NCIMB 8712</strain>
    </source>
</reference>
<proteinExistence type="predicted"/>
<reference evidence="1 2" key="2">
    <citation type="journal article" date="2010" name="J. Bacteriol.">
        <title>Complete genome sequence of Beijerinckia indica subsp. indica.</title>
        <authorList>
            <person name="Tamas I."/>
            <person name="Dedysh S.N."/>
            <person name="Liesack W."/>
            <person name="Stott M.B."/>
            <person name="Alam M."/>
            <person name="Murrell J.C."/>
            <person name="Dunfield P.F."/>
        </authorList>
    </citation>
    <scope>NUCLEOTIDE SEQUENCE [LARGE SCALE GENOMIC DNA]</scope>
    <source>
        <strain evidence="2">ATCC 9039 / DSM 1715 / NCIMB 8712</strain>
    </source>
</reference>
<dbReference type="GO" id="GO:0005829">
    <property type="term" value="C:cytosol"/>
    <property type="evidence" value="ECO:0007669"/>
    <property type="project" value="TreeGrafter"/>
</dbReference>
<dbReference type="GO" id="GO:0000287">
    <property type="term" value="F:magnesium ion binding"/>
    <property type="evidence" value="ECO:0007669"/>
    <property type="project" value="TreeGrafter"/>
</dbReference>
<dbReference type="KEGG" id="bid:Bind_2219"/>
<dbReference type="Proteomes" id="UP000001695">
    <property type="component" value="Chromosome"/>
</dbReference>
<dbReference type="OrthoDB" id="5292903at2"/>
<sequence length="259" mass="28861">MKDLATADRTIFTSVRFVLTDMDETLTYKGRLAARTYEALERLQNAGVRVIPVTGAPAGWCDQMARMWPVDGVIGENGGLFIQRSQDHGVIRLYWHSETDRPRIAERLAAIGREVQQQVPSARWADDQPFRLTSLAFARPDDRSVREEILATLRTAGADTTVNNLWVLGWLGGYDKLTMARRVMADVYGVNIDEERDAILYSGDSTNDAPMFGFFRHTIGMSTVRHYLDEIPTLPAWITAGPGGEGFVEIADALLVARA</sequence>
<dbReference type="RefSeq" id="WP_012385192.1">
    <property type="nucleotide sequence ID" value="NC_010581.1"/>
</dbReference>
<dbReference type="NCBIfam" id="TIGR01484">
    <property type="entry name" value="HAD-SF-IIB"/>
    <property type="match status" value="1"/>
</dbReference>
<gene>
    <name evidence="1" type="ordered locus">Bind_2219</name>
</gene>
<evidence type="ECO:0000313" key="2">
    <source>
        <dbReference type="Proteomes" id="UP000001695"/>
    </source>
</evidence>
<dbReference type="GO" id="GO:0016791">
    <property type="term" value="F:phosphatase activity"/>
    <property type="evidence" value="ECO:0007669"/>
    <property type="project" value="UniProtKB-ARBA"/>
</dbReference>
<dbReference type="SUPFAM" id="SSF56784">
    <property type="entry name" value="HAD-like"/>
    <property type="match status" value="1"/>
</dbReference>
<evidence type="ECO:0000313" key="1">
    <source>
        <dbReference type="EMBL" id="ACB95837.1"/>
    </source>
</evidence>
<dbReference type="Pfam" id="PF08282">
    <property type="entry name" value="Hydrolase_3"/>
    <property type="match status" value="1"/>
</dbReference>
<dbReference type="PANTHER" id="PTHR10000">
    <property type="entry name" value="PHOSPHOSERINE PHOSPHATASE"/>
    <property type="match status" value="1"/>
</dbReference>
<dbReference type="HOGENOM" id="CLU_075026_0_0_5"/>
<organism evidence="1 2">
    <name type="scientific">Beijerinckia indica subsp. indica (strain ATCC 9039 / DSM 1715 / NCIMB 8712)</name>
    <dbReference type="NCBI Taxonomy" id="395963"/>
    <lineage>
        <taxon>Bacteria</taxon>
        <taxon>Pseudomonadati</taxon>
        <taxon>Pseudomonadota</taxon>
        <taxon>Alphaproteobacteria</taxon>
        <taxon>Hyphomicrobiales</taxon>
        <taxon>Beijerinckiaceae</taxon>
        <taxon>Beijerinckia</taxon>
    </lineage>
</organism>
<keyword evidence="2" id="KW-1185">Reference proteome</keyword>
<dbReference type="AlphaFoldDB" id="B2IGS6"/>
<dbReference type="InterPro" id="IPR036412">
    <property type="entry name" value="HAD-like_sf"/>
</dbReference>
<accession>B2IGS6</accession>
<dbReference type="eggNOG" id="COG0561">
    <property type="taxonomic scope" value="Bacteria"/>
</dbReference>
<dbReference type="STRING" id="395963.Bind_2219"/>
<name>B2IGS6_BEII9</name>
<dbReference type="PANTHER" id="PTHR10000:SF8">
    <property type="entry name" value="HAD SUPERFAMILY HYDROLASE-LIKE, TYPE 3"/>
    <property type="match status" value="1"/>
</dbReference>
<protein>
    <submittedName>
        <fullName evidence="1">HAD-superfamily hydrolase, subfamily IIB</fullName>
    </submittedName>
</protein>
<dbReference type="Gene3D" id="3.40.50.1000">
    <property type="entry name" value="HAD superfamily/HAD-like"/>
    <property type="match status" value="1"/>
</dbReference>
<dbReference type="InterPro" id="IPR006379">
    <property type="entry name" value="HAD-SF_hydro_IIB"/>
</dbReference>
<dbReference type="EMBL" id="CP001016">
    <property type="protein sequence ID" value="ACB95837.1"/>
    <property type="molecule type" value="Genomic_DNA"/>
</dbReference>